<comment type="caution">
    <text evidence="1">The sequence shown here is derived from an EMBL/GenBank/DDBJ whole genome shotgun (WGS) entry which is preliminary data.</text>
</comment>
<dbReference type="EMBL" id="VWXF01000002">
    <property type="protein sequence ID" value="NIF21179.1"/>
    <property type="molecule type" value="Genomic_DNA"/>
</dbReference>
<gene>
    <name evidence="1" type="ORF">F3J40_06095</name>
</gene>
<sequence>MSSVVLKIDSDIPKEELKFLVSTGNFKYIHVNHSSLKGGVKENIISLSRKNKDIKSKLVLLANENYFLYVLRDGISSFVHKSTLANLWQPIINNEYLIDKNGLVYQYSPAKQAFNKKLLVVFSQTPPDPHSSSLARYFPTSFSNIDKHVGDNVSILRVADIGGICGSFYLNSIGLPENESNIQSLISDVCHEYNIDAENVILYGESKGATGSLYHGIIGNYKSICVDPILDDEHYINKLNDFYMIEGVFPEKKKGKFTRLLESISENEIPEVKIITSESSEQYNAINELFKGLSEKVLILNSLNDNIKSHPDVAPNSIHAITTLINMTLLGIRSKNEHILFV</sequence>
<organism evidence="1 2">
    <name type="scientific">Candidatus Pantoea multigeneris</name>
    <dbReference type="NCBI Taxonomy" id="2608357"/>
    <lineage>
        <taxon>Bacteria</taxon>
        <taxon>Pseudomonadati</taxon>
        <taxon>Pseudomonadota</taxon>
        <taxon>Gammaproteobacteria</taxon>
        <taxon>Enterobacterales</taxon>
        <taxon>Erwiniaceae</taxon>
        <taxon>Pantoea</taxon>
    </lineage>
</organism>
<protein>
    <submittedName>
        <fullName evidence="1">XcbB/CpsF family capsular polysaccharide biosynthesis protein</fullName>
    </submittedName>
</protein>
<accession>A0ABX0RCI1</accession>
<proteinExistence type="predicted"/>
<name>A0ABX0RCI1_9GAMM</name>
<dbReference type="NCBIfam" id="NF033892">
    <property type="entry name" value="XcbB_CpsF_sero"/>
    <property type="match status" value="1"/>
</dbReference>
<dbReference type="Proteomes" id="UP001515683">
    <property type="component" value="Unassembled WGS sequence"/>
</dbReference>
<evidence type="ECO:0000313" key="1">
    <source>
        <dbReference type="EMBL" id="NIF21179.1"/>
    </source>
</evidence>
<evidence type="ECO:0000313" key="2">
    <source>
        <dbReference type="Proteomes" id="UP001515683"/>
    </source>
</evidence>
<keyword evidence="2" id="KW-1185">Reference proteome</keyword>
<reference evidence="1 2" key="1">
    <citation type="journal article" date="2019" name="bioRxiv">
        <title>Bacteria contribute to plant secondary compound degradation in a generalist herbivore system.</title>
        <authorList>
            <person name="Francoeur C.B."/>
            <person name="Khadempour L."/>
            <person name="Moreira-Soto R.D."/>
            <person name="Gotting K."/>
            <person name="Book A.J."/>
            <person name="Pinto-Tomas A.A."/>
            <person name="Keefover-Ring K."/>
            <person name="Currie C.R."/>
        </authorList>
    </citation>
    <scope>NUCLEOTIDE SEQUENCE [LARGE SCALE GENOMIC DNA]</scope>
    <source>
        <strain evidence="1">Acro-835</strain>
    </source>
</reference>
<dbReference type="RefSeq" id="WP_167013007.1">
    <property type="nucleotide sequence ID" value="NZ_VWXF01000002.1"/>
</dbReference>